<keyword evidence="3" id="KW-1185">Reference proteome</keyword>
<dbReference type="RefSeq" id="XP_037164772.1">
    <property type="nucleotide sequence ID" value="XM_037308506.1"/>
</dbReference>
<name>A0A8H6FVA8_9LECA</name>
<organism evidence="2 3">
    <name type="scientific">Letharia columbiana</name>
    <dbReference type="NCBI Taxonomy" id="112416"/>
    <lineage>
        <taxon>Eukaryota</taxon>
        <taxon>Fungi</taxon>
        <taxon>Dikarya</taxon>
        <taxon>Ascomycota</taxon>
        <taxon>Pezizomycotina</taxon>
        <taxon>Lecanoromycetes</taxon>
        <taxon>OSLEUM clade</taxon>
        <taxon>Lecanoromycetidae</taxon>
        <taxon>Lecanorales</taxon>
        <taxon>Lecanorineae</taxon>
        <taxon>Parmeliaceae</taxon>
        <taxon>Letharia</taxon>
    </lineage>
</organism>
<evidence type="ECO:0000313" key="3">
    <source>
        <dbReference type="Proteomes" id="UP000578531"/>
    </source>
</evidence>
<feature type="signal peptide" evidence="1">
    <location>
        <begin position="1"/>
        <end position="17"/>
    </location>
</feature>
<dbReference type="OrthoDB" id="10627263at2759"/>
<comment type="caution">
    <text evidence="2">The sequence shown here is derived from an EMBL/GenBank/DDBJ whole genome shotgun (WGS) entry which is preliminary data.</text>
</comment>
<sequence length="188" mass="19288">MLPNFIIPLAFAGVAFASVLPIGYCPQPITTYTASAAPFYYGPPVLDTDVASCNSTDTTTCALGVSASTSAGYTITIGGGLTLNLPEIGSIAFNPSVSYSYTTTKGTSDGVNCPEGGYTCGMTSVTPWQTITGNQHSCDGGGWPACKPCGDNAYSIRVPAQTAEISWAACIASDSLNQKTGPNLEKCP</sequence>
<dbReference type="Proteomes" id="UP000578531">
    <property type="component" value="Unassembled WGS sequence"/>
</dbReference>
<gene>
    <name evidence="2" type="ORF">HO173_006597</name>
</gene>
<dbReference type="AlphaFoldDB" id="A0A8H6FVA8"/>
<accession>A0A8H6FVA8</accession>
<proteinExistence type="predicted"/>
<evidence type="ECO:0000313" key="2">
    <source>
        <dbReference type="EMBL" id="KAF6235401.1"/>
    </source>
</evidence>
<dbReference type="EMBL" id="JACCJC010000025">
    <property type="protein sequence ID" value="KAF6235401.1"/>
    <property type="molecule type" value="Genomic_DNA"/>
</dbReference>
<keyword evidence="1" id="KW-0732">Signal</keyword>
<protein>
    <submittedName>
        <fullName evidence="2">Uncharacterized protein</fullName>
    </submittedName>
</protein>
<feature type="chain" id="PRO_5034183579" evidence="1">
    <location>
        <begin position="18"/>
        <end position="188"/>
    </location>
</feature>
<dbReference type="GeneID" id="59288258"/>
<evidence type="ECO:0000256" key="1">
    <source>
        <dbReference type="SAM" id="SignalP"/>
    </source>
</evidence>
<reference evidence="2 3" key="1">
    <citation type="journal article" date="2020" name="Genomics">
        <title>Complete, high-quality genomes from long-read metagenomic sequencing of two wolf lichen thalli reveals enigmatic genome architecture.</title>
        <authorList>
            <person name="McKenzie S.K."/>
            <person name="Walston R.F."/>
            <person name="Allen J.L."/>
        </authorList>
    </citation>
    <scope>NUCLEOTIDE SEQUENCE [LARGE SCALE GENOMIC DNA]</scope>
    <source>
        <strain evidence="2">WasteWater2</strain>
    </source>
</reference>